<keyword evidence="4" id="KW-1133">Transmembrane helix</keyword>
<dbReference type="SUPFAM" id="SSF58104">
    <property type="entry name" value="Methyl-accepting chemotaxis protein (MCP) signaling domain"/>
    <property type="match status" value="1"/>
</dbReference>
<comment type="caution">
    <text evidence="7">The sequence shown here is derived from an EMBL/GenBank/DDBJ whole genome shotgun (WGS) entry which is preliminary data.</text>
</comment>
<dbReference type="SMART" id="SM00304">
    <property type="entry name" value="HAMP"/>
    <property type="match status" value="1"/>
</dbReference>
<dbReference type="Pfam" id="PF00015">
    <property type="entry name" value="MCPsignal"/>
    <property type="match status" value="1"/>
</dbReference>
<dbReference type="SUPFAM" id="SSF103190">
    <property type="entry name" value="Sensory domain-like"/>
    <property type="match status" value="1"/>
</dbReference>
<comment type="similarity">
    <text evidence="2">Belongs to the methyl-accepting chemotaxis (MCP) protein family.</text>
</comment>
<feature type="domain" description="Methyl-accepting transducer" evidence="5">
    <location>
        <begin position="471"/>
        <end position="700"/>
    </location>
</feature>
<feature type="domain" description="HAMP" evidence="6">
    <location>
        <begin position="313"/>
        <end position="366"/>
    </location>
</feature>
<dbReference type="InterPro" id="IPR029151">
    <property type="entry name" value="Sensor-like_sf"/>
</dbReference>
<gene>
    <name evidence="7" type="ORF">FE247_10060</name>
</gene>
<name>A0ABY2V2F2_9BACT</name>
<dbReference type="EMBL" id="VBUC01000033">
    <property type="protein sequence ID" value="TLS96198.1"/>
    <property type="molecule type" value="Genomic_DNA"/>
</dbReference>
<keyword evidence="4" id="KW-0472">Membrane</keyword>
<evidence type="ECO:0000313" key="7">
    <source>
        <dbReference type="EMBL" id="TLS96198.1"/>
    </source>
</evidence>
<evidence type="ECO:0000313" key="8">
    <source>
        <dbReference type="Proteomes" id="UP000305417"/>
    </source>
</evidence>
<keyword evidence="4" id="KW-0812">Transmembrane</keyword>
<dbReference type="PANTHER" id="PTHR43531">
    <property type="entry name" value="PROTEIN ICFG"/>
    <property type="match status" value="1"/>
</dbReference>
<proteinExistence type="inferred from homology"/>
<dbReference type="PROSITE" id="PS50885">
    <property type="entry name" value="HAMP"/>
    <property type="match status" value="1"/>
</dbReference>
<dbReference type="InterPro" id="IPR004089">
    <property type="entry name" value="MCPsignal_dom"/>
</dbReference>
<dbReference type="SMART" id="SM00283">
    <property type="entry name" value="MA"/>
    <property type="match status" value="1"/>
</dbReference>
<dbReference type="Pfam" id="PF00672">
    <property type="entry name" value="HAMP"/>
    <property type="match status" value="1"/>
</dbReference>
<dbReference type="InterPro" id="IPR003660">
    <property type="entry name" value="HAMP_dom"/>
</dbReference>
<dbReference type="PRINTS" id="PR00260">
    <property type="entry name" value="CHEMTRNSDUCR"/>
</dbReference>
<reference evidence="7 8" key="1">
    <citation type="submission" date="2019-05" db="EMBL/GenBank/DDBJ databases">
        <title>Arcobacter cibarius and Arcobacter thereius providing challenges in identification an antibiotic susceptibility and Quinolone resistance.</title>
        <authorList>
            <person name="Busch A."/>
            <person name="Hanel I."/>
            <person name="Hotzel H."/>
            <person name="Tomaso H."/>
        </authorList>
    </citation>
    <scope>NUCLEOTIDE SEQUENCE [LARGE SCALE GENOMIC DNA]</scope>
    <source>
        <strain evidence="7 8">16CS0831-2</strain>
    </source>
</reference>
<dbReference type="InterPro" id="IPR051310">
    <property type="entry name" value="MCP_chemotaxis"/>
</dbReference>
<dbReference type="RefSeq" id="WP_138109123.1">
    <property type="nucleotide sequence ID" value="NZ_JANJGI010000018.1"/>
</dbReference>
<dbReference type="PANTHER" id="PTHR43531:SF11">
    <property type="entry name" value="METHYL-ACCEPTING CHEMOTAXIS PROTEIN 3"/>
    <property type="match status" value="1"/>
</dbReference>
<dbReference type="Gene3D" id="1.10.287.950">
    <property type="entry name" value="Methyl-accepting chemotaxis protein"/>
    <property type="match status" value="1"/>
</dbReference>
<dbReference type="Pfam" id="PF14827">
    <property type="entry name" value="dCache_3"/>
    <property type="match status" value="1"/>
</dbReference>
<dbReference type="InterPro" id="IPR029150">
    <property type="entry name" value="dCache_3"/>
</dbReference>
<dbReference type="CDD" id="cd06225">
    <property type="entry name" value="HAMP"/>
    <property type="match status" value="1"/>
</dbReference>
<dbReference type="Gene3D" id="6.10.340.10">
    <property type="match status" value="1"/>
</dbReference>
<dbReference type="Gene3D" id="1.20.120.30">
    <property type="entry name" value="Aspartate receptor, ligand-binding domain"/>
    <property type="match status" value="1"/>
</dbReference>
<keyword evidence="3" id="KW-0807">Transducer</keyword>
<evidence type="ECO:0000256" key="1">
    <source>
        <dbReference type="ARBA" id="ARBA00022500"/>
    </source>
</evidence>
<feature type="transmembrane region" description="Helical" evidence="4">
    <location>
        <begin position="7"/>
        <end position="26"/>
    </location>
</feature>
<dbReference type="PROSITE" id="PS50111">
    <property type="entry name" value="CHEMOTAXIS_TRANSDUC_2"/>
    <property type="match status" value="1"/>
</dbReference>
<keyword evidence="1" id="KW-0145">Chemotaxis</keyword>
<dbReference type="CDD" id="cd11386">
    <property type="entry name" value="MCP_signal"/>
    <property type="match status" value="1"/>
</dbReference>
<dbReference type="Gene3D" id="3.30.450.20">
    <property type="entry name" value="PAS domain"/>
    <property type="match status" value="1"/>
</dbReference>
<evidence type="ECO:0000259" key="5">
    <source>
        <dbReference type="PROSITE" id="PS50111"/>
    </source>
</evidence>
<keyword evidence="8" id="KW-1185">Reference proteome</keyword>
<accession>A0ABY2V2F2</accession>
<evidence type="ECO:0000256" key="3">
    <source>
        <dbReference type="PROSITE-ProRule" id="PRU00284"/>
    </source>
</evidence>
<dbReference type="Proteomes" id="UP000305417">
    <property type="component" value="Unassembled WGS sequence"/>
</dbReference>
<protein>
    <submittedName>
        <fullName evidence="7">HAMP domain-containing protein</fullName>
    </submittedName>
</protein>
<dbReference type="InterPro" id="IPR004090">
    <property type="entry name" value="Chemotax_Me-accpt_rcpt"/>
</dbReference>
<sequence length="845" mass="93352">MTIGRKFTLTNVVVTVIVLIVGFFILNKYKNDLRDEIYSDVIVNLNSLSELRIGSKLDVGISNATSIANDSNIQEALNLKDRDLAIKTIGSLSSKMKEQTPFKNIQIHIHTSDNHSFLRSWKPSEFGDDLSSFRPSVVKVNSEKKAINGFEIGNDGLSLRAVVPIFKDKNHVGSLEFMQGINSVANDFDKEGRGFLLLMDSNLATSKIKEEDKLNNYLISQKFRNDNFMLDVKTIDFIKLLNDKFFISANYFYTYIDVKDFSGKKLGIALVAEPIQNVEQSISQASNIIYAALIILTLALLFTMINTLLSMKRNILTPILNLKNTIDEIKNNSSETTRIEVKSNDEIGDVVTSFNQYLDSIEKGLIQDQKVIDEAKDIIEKVNAGLFNDSIKGKAHSKRVNSLVDEINSMIRKTQGNLTLVSESLVALSHAKFDHKVPSISNVTGVIASLLSGIKVTQSSINEIMCLIEKSTIDLTMSSKELATASRSLSESSNIQAASLEETAAAIEEISSTISRSSENASNMAKYAQNVTKSTNLGIDLARQTAVSMDEINKEVLQINEAISIIDNIAFQTNILSLNAAVEAATAGEAGKGFAVVAGEVRNLATRSADAANEIKKIVEAATLKAKNGKTITSNMIEGFNELKENIDTTIKLIEDVATASKEQQQAMSQINDTVNSLDQATQKNAILATTINDMATKTSQLAVSLDETIHQTSFDKDAHKRICDGSMIIEINKLKSDHINFKNYNFSVCKEGEISTVTGSKECNLGKWMAANANEEFAKTNEWQILIESHNLVHKLMQDTIVLYSESKPNSDIFAVTNEIEKHTDIVFDMLNRIREINCQNLQN</sequence>
<feature type="transmembrane region" description="Helical" evidence="4">
    <location>
        <begin position="288"/>
        <end position="309"/>
    </location>
</feature>
<evidence type="ECO:0000256" key="4">
    <source>
        <dbReference type="SAM" id="Phobius"/>
    </source>
</evidence>
<evidence type="ECO:0000256" key="2">
    <source>
        <dbReference type="ARBA" id="ARBA00029447"/>
    </source>
</evidence>
<evidence type="ECO:0000259" key="6">
    <source>
        <dbReference type="PROSITE" id="PS50885"/>
    </source>
</evidence>
<organism evidence="7 8">
    <name type="scientific">Aliarcobacter cibarius</name>
    <dbReference type="NCBI Taxonomy" id="255507"/>
    <lineage>
        <taxon>Bacteria</taxon>
        <taxon>Pseudomonadati</taxon>
        <taxon>Campylobacterota</taxon>
        <taxon>Epsilonproteobacteria</taxon>
        <taxon>Campylobacterales</taxon>
        <taxon>Arcobacteraceae</taxon>
        <taxon>Aliarcobacter</taxon>
    </lineage>
</organism>